<dbReference type="GeneID" id="66870396"/>
<dbReference type="FunFam" id="3.40.1170.60:FF:000003">
    <property type="entry name" value="DNA polymerase eta"/>
    <property type="match status" value="1"/>
</dbReference>
<protein>
    <recommendedName>
        <fullName evidence="12">DNA polymerase IV</fullName>
        <shortName evidence="12">Pol IV</shortName>
        <ecNumber evidence="12">2.7.7.7</ecNumber>
    </recommendedName>
</protein>
<dbReference type="EMBL" id="LGTO01000007">
    <property type="protein sequence ID" value="KNE20439.1"/>
    <property type="molecule type" value="Genomic_DNA"/>
</dbReference>
<keyword evidence="12" id="KW-0238">DNA-binding</keyword>
<dbReference type="Gene3D" id="3.30.1490.100">
    <property type="entry name" value="DNA polymerase, Y-family, little finger domain"/>
    <property type="match status" value="1"/>
</dbReference>
<dbReference type="InterPro" id="IPR036775">
    <property type="entry name" value="DNA_pol_Y-fam_lit_finger_sf"/>
</dbReference>
<evidence type="ECO:0000256" key="10">
    <source>
        <dbReference type="ARBA" id="ARBA00023204"/>
    </source>
</evidence>
<evidence type="ECO:0000256" key="12">
    <source>
        <dbReference type="HAMAP-Rule" id="MF_01113"/>
    </source>
</evidence>
<dbReference type="NCBIfam" id="NF002492">
    <property type="entry name" value="PRK01810.1"/>
    <property type="match status" value="1"/>
</dbReference>
<proteinExistence type="inferred from homology"/>
<dbReference type="GO" id="GO:0006261">
    <property type="term" value="P:DNA-templated DNA replication"/>
    <property type="evidence" value="ECO:0007669"/>
    <property type="project" value="UniProtKB-UniRule"/>
</dbReference>
<evidence type="ECO:0000256" key="4">
    <source>
        <dbReference type="ARBA" id="ARBA00022695"/>
    </source>
</evidence>
<keyword evidence="3 12" id="KW-0808">Transferase</keyword>
<dbReference type="PATRIC" id="fig|1473.5.peg.2516"/>
<dbReference type="AlphaFoldDB" id="A0A0L0QPE8"/>
<comment type="subunit">
    <text evidence="12">Monomer.</text>
</comment>
<dbReference type="InterPro" id="IPR043128">
    <property type="entry name" value="Rev_trsase/Diguanyl_cyclase"/>
</dbReference>
<comment type="catalytic activity">
    <reaction evidence="11 12">
        <text>DNA(n) + a 2'-deoxyribonucleoside 5'-triphosphate = DNA(n+1) + diphosphate</text>
        <dbReference type="Rhea" id="RHEA:22508"/>
        <dbReference type="Rhea" id="RHEA-COMP:17339"/>
        <dbReference type="Rhea" id="RHEA-COMP:17340"/>
        <dbReference type="ChEBI" id="CHEBI:33019"/>
        <dbReference type="ChEBI" id="CHEBI:61560"/>
        <dbReference type="ChEBI" id="CHEBI:173112"/>
        <dbReference type="EC" id="2.7.7.7"/>
    </reaction>
</comment>
<dbReference type="Pfam" id="PF00817">
    <property type="entry name" value="IMS"/>
    <property type="match status" value="1"/>
</dbReference>
<evidence type="ECO:0000256" key="3">
    <source>
        <dbReference type="ARBA" id="ARBA00022679"/>
    </source>
</evidence>
<evidence type="ECO:0000256" key="7">
    <source>
        <dbReference type="ARBA" id="ARBA00022763"/>
    </source>
</evidence>
<evidence type="ECO:0000313" key="14">
    <source>
        <dbReference type="Proteomes" id="UP000036780"/>
    </source>
</evidence>
<dbReference type="InterPro" id="IPR043502">
    <property type="entry name" value="DNA/RNA_pol_sf"/>
</dbReference>
<evidence type="ECO:0000256" key="5">
    <source>
        <dbReference type="ARBA" id="ARBA00022705"/>
    </source>
</evidence>
<dbReference type="InterPro" id="IPR017961">
    <property type="entry name" value="DNA_pol_Y-fam_little_finger"/>
</dbReference>
<dbReference type="Gene3D" id="3.40.1170.60">
    <property type="match status" value="1"/>
</dbReference>
<gene>
    <name evidence="12" type="primary">dinB</name>
    <name evidence="13" type="ORF">AFK71_18885</name>
</gene>
<dbReference type="PANTHER" id="PTHR11076:SF33">
    <property type="entry name" value="DNA POLYMERASE KAPPA"/>
    <property type="match status" value="1"/>
</dbReference>
<evidence type="ECO:0000256" key="6">
    <source>
        <dbReference type="ARBA" id="ARBA00022723"/>
    </source>
</evidence>
<comment type="caution">
    <text evidence="13">The sequence shown here is derived from an EMBL/GenBank/DDBJ whole genome shotgun (WGS) entry which is preliminary data.</text>
</comment>
<dbReference type="GO" id="GO:0003887">
    <property type="term" value="F:DNA-directed DNA polymerase activity"/>
    <property type="evidence" value="ECO:0007669"/>
    <property type="project" value="UniProtKB-UniRule"/>
</dbReference>
<dbReference type="GO" id="GO:0003684">
    <property type="term" value="F:damaged DNA binding"/>
    <property type="evidence" value="ECO:0007669"/>
    <property type="project" value="InterPro"/>
</dbReference>
<reference evidence="14" key="1">
    <citation type="submission" date="2015-07" db="EMBL/GenBank/DDBJ databases">
        <title>Fjat-10053 dsm26.</title>
        <authorList>
            <person name="Liu B."/>
            <person name="Wang J."/>
            <person name="Zhu Y."/>
            <person name="Liu G."/>
            <person name="Chen Q."/>
            <person name="Chen Z."/>
            <person name="Lan J."/>
            <person name="Che J."/>
            <person name="Ge C."/>
            <person name="Shi H."/>
            <person name="Pan Z."/>
            <person name="Liu X."/>
        </authorList>
    </citation>
    <scope>NUCLEOTIDE SEQUENCE [LARGE SCALE GENOMIC DNA]</scope>
    <source>
        <strain evidence="14">DSM 26</strain>
    </source>
</reference>
<dbReference type="InterPro" id="IPR022880">
    <property type="entry name" value="DNApol_IV"/>
</dbReference>
<accession>A0A0L0QPE8</accession>
<dbReference type="Gene3D" id="3.30.70.270">
    <property type="match status" value="1"/>
</dbReference>
<feature type="site" description="Substrate discrimination" evidence="12">
    <location>
        <position position="21"/>
    </location>
</feature>
<keyword evidence="8 12" id="KW-0460">Magnesium</keyword>
<feature type="active site" evidence="12">
    <location>
        <position position="113"/>
    </location>
</feature>
<evidence type="ECO:0000256" key="11">
    <source>
        <dbReference type="ARBA" id="ARBA00049244"/>
    </source>
</evidence>
<dbReference type="PROSITE" id="PS50173">
    <property type="entry name" value="UMUC"/>
    <property type="match status" value="1"/>
</dbReference>
<dbReference type="InterPro" id="IPR050116">
    <property type="entry name" value="DNA_polymerase-Y"/>
</dbReference>
<dbReference type="GO" id="GO:0006281">
    <property type="term" value="P:DNA repair"/>
    <property type="evidence" value="ECO:0007669"/>
    <property type="project" value="UniProtKB-UniRule"/>
</dbReference>
<dbReference type="GO" id="GO:0000287">
    <property type="term" value="F:magnesium ion binding"/>
    <property type="evidence" value="ECO:0007669"/>
    <property type="project" value="UniProtKB-UniRule"/>
</dbReference>
<keyword evidence="5 12" id="KW-0235">DNA replication</keyword>
<dbReference type="InterPro" id="IPR024728">
    <property type="entry name" value="PolY_HhH_motif"/>
</dbReference>
<dbReference type="NCBIfam" id="NF002848">
    <property type="entry name" value="PRK03103.1"/>
    <property type="match status" value="1"/>
</dbReference>
<dbReference type="RefSeq" id="WP_050353013.1">
    <property type="nucleotide sequence ID" value="NZ_CP073011.1"/>
</dbReference>
<keyword evidence="2 12" id="KW-0515">Mutator protein</keyword>
<dbReference type="GO" id="GO:0005829">
    <property type="term" value="C:cytosol"/>
    <property type="evidence" value="ECO:0007669"/>
    <property type="project" value="TreeGrafter"/>
</dbReference>
<dbReference type="SUPFAM" id="SSF100879">
    <property type="entry name" value="Lesion bypass DNA polymerase (Y-family), little finger domain"/>
    <property type="match status" value="1"/>
</dbReference>
<keyword evidence="12" id="KW-0963">Cytoplasm</keyword>
<dbReference type="InterPro" id="IPR001126">
    <property type="entry name" value="UmuC"/>
</dbReference>
<sequence length="417" mass="47832">MNEAVHKQRRIIFHVDMNSFYASVEMAYNPNLKGKPLAIAGNPEERKGIVVTSSYEARAKGVKTTMNVWQAKKLCPELMVMRPNFPRYRAASKAVFKIFSEYTPLVQPVSIDEGYMDVTEMAKEVHAVDLARELQQRVLTELDLPCSIGIAPNKFLAKMASDMKKPFGLTILRKRELPTKLWPLPIGDMYGVGEKTAAKLNATGIYTIGDLAKKDVYHLKQLLGINGERLHNRANGIDNRPVDPDAIYDFKSIGNSKTLPHDTTDDKEIYTLLQELASKVEQRMKRKRTVGRSVQLMIRYHDRRTITRSKKLRYYLHDKKDILLEANDLLQKHWNLEPIRLLGITVGDLEEQQLLAKQLDLFTYENEAEKEKLYEAIEHLSSKYGKNPFIRLEDDVSEGAQQPTTSFQKDFLDDFKS</sequence>
<evidence type="ECO:0000256" key="1">
    <source>
        <dbReference type="ARBA" id="ARBA00010945"/>
    </source>
</evidence>
<evidence type="ECO:0000256" key="2">
    <source>
        <dbReference type="ARBA" id="ARBA00022457"/>
    </source>
</evidence>
<evidence type="ECO:0000256" key="9">
    <source>
        <dbReference type="ARBA" id="ARBA00022932"/>
    </source>
</evidence>
<evidence type="ECO:0000256" key="8">
    <source>
        <dbReference type="ARBA" id="ARBA00022842"/>
    </source>
</evidence>
<evidence type="ECO:0000313" key="13">
    <source>
        <dbReference type="EMBL" id="KNE20439.1"/>
    </source>
</evidence>
<keyword evidence="7 12" id="KW-0227">DNA damage</keyword>
<dbReference type="NCBIfam" id="NF002677">
    <property type="entry name" value="PRK02406.1"/>
    <property type="match status" value="1"/>
</dbReference>
<organism evidence="13 14">
    <name type="scientific">Virgibacillus pantothenticus</name>
    <dbReference type="NCBI Taxonomy" id="1473"/>
    <lineage>
        <taxon>Bacteria</taxon>
        <taxon>Bacillati</taxon>
        <taxon>Bacillota</taxon>
        <taxon>Bacilli</taxon>
        <taxon>Bacillales</taxon>
        <taxon>Bacillaceae</taxon>
        <taxon>Virgibacillus</taxon>
    </lineage>
</organism>
<comment type="similarity">
    <text evidence="1 12">Belongs to the DNA polymerase type-Y family.</text>
</comment>
<dbReference type="Pfam" id="PF11799">
    <property type="entry name" value="IMS_C"/>
    <property type="match status" value="1"/>
</dbReference>
<dbReference type="Proteomes" id="UP000036780">
    <property type="component" value="Unassembled WGS sequence"/>
</dbReference>
<keyword evidence="10 12" id="KW-0234">DNA repair</keyword>
<dbReference type="Gene3D" id="1.10.150.20">
    <property type="entry name" value="5' to 3' exonuclease, C-terminal subdomain"/>
    <property type="match status" value="1"/>
</dbReference>
<dbReference type="OrthoDB" id="9808813at2"/>
<feature type="binding site" evidence="12">
    <location>
        <position position="16"/>
    </location>
    <ligand>
        <name>Mg(2+)</name>
        <dbReference type="ChEBI" id="CHEBI:18420"/>
    </ligand>
</feature>
<comment type="function">
    <text evidence="12">Poorly processive, error-prone DNA polymerase involved in untargeted mutagenesis. Copies undamaged DNA at stalled replication forks, which arise in vivo from mismatched or misaligned primer ends. These misaligned primers can be extended by PolIV. Exhibits no 3'-5' exonuclease (proofreading) activity. May be involved in translesional synthesis, in conjunction with the beta clamp from PolIII.</text>
</comment>
<dbReference type="HAMAP" id="MF_01113">
    <property type="entry name" value="DNApol_IV"/>
    <property type="match status" value="1"/>
</dbReference>
<dbReference type="PANTHER" id="PTHR11076">
    <property type="entry name" value="DNA REPAIR POLYMERASE UMUC / TRANSFERASE FAMILY MEMBER"/>
    <property type="match status" value="1"/>
</dbReference>
<dbReference type="EC" id="2.7.7.7" evidence="12"/>
<keyword evidence="9 12" id="KW-0239">DNA-directed DNA polymerase</keyword>
<comment type="cofactor">
    <cofactor evidence="12">
        <name>Mg(2+)</name>
        <dbReference type="ChEBI" id="CHEBI:18420"/>
    </cofactor>
    <text evidence="12">Binds 2 magnesium ions per subunit.</text>
</comment>
<comment type="subcellular location">
    <subcellularLocation>
        <location evidence="12">Cytoplasm</location>
    </subcellularLocation>
</comment>
<keyword evidence="14" id="KW-1185">Reference proteome</keyword>
<keyword evidence="4 12" id="KW-0548">Nucleotidyltransferase</keyword>
<dbReference type="FunFam" id="3.30.1490.100:FF:000004">
    <property type="entry name" value="DNA polymerase IV"/>
    <property type="match status" value="1"/>
</dbReference>
<dbReference type="SUPFAM" id="SSF56672">
    <property type="entry name" value="DNA/RNA polymerases"/>
    <property type="match status" value="1"/>
</dbReference>
<dbReference type="CDD" id="cd03586">
    <property type="entry name" value="PolY_Pol_IV_kappa"/>
    <property type="match status" value="1"/>
</dbReference>
<dbReference type="GO" id="GO:0042276">
    <property type="term" value="P:error-prone translesion synthesis"/>
    <property type="evidence" value="ECO:0007669"/>
    <property type="project" value="TreeGrafter"/>
</dbReference>
<dbReference type="GO" id="GO:0009432">
    <property type="term" value="P:SOS response"/>
    <property type="evidence" value="ECO:0007669"/>
    <property type="project" value="TreeGrafter"/>
</dbReference>
<dbReference type="Pfam" id="PF11798">
    <property type="entry name" value="IMS_HHH"/>
    <property type="match status" value="1"/>
</dbReference>
<name>A0A0L0QPE8_VIRPA</name>
<feature type="binding site" evidence="12">
    <location>
        <position position="112"/>
    </location>
    <ligand>
        <name>Mg(2+)</name>
        <dbReference type="ChEBI" id="CHEBI:18420"/>
    </ligand>
</feature>
<keyword evidence="6 12" id="KW-0479">Metal-binding</keyword>